<keyword evidence="3" id="KW-1185">Reference proteome</keyword>
<proteinExistence type="predicted"/>
<accession>A0AAD6AWG7</accession>
<dbReference type="EMBL" id="JAPTMU010000014">
    <property type="protein sequence ID" value="KAJ4932046.1"/>
    <property type="molecule type" value="Genomic_DNA"/>
</dbReference>
<dbReference type="AlphaFoldDB" id="A0AAD6AWG7"/>
<comment type="caution">
    <text evidence="2">The sequence shown here is derived from an EMBL/GenBank/DDBJ whole genome shotgun (WGS) entry which is preliminary data.</text>
</comment>
<protein>
    <submittedName>
        <fullName evidence="2">Uncharacterized protein</fullName>
    </submittedName>
</protein>
<gene>
    <name evidence="2" type="ORF">JOQ06_010479</name>
</gene>
<name>A0AAD6AWG7_9TELE</name>
<feature type="non-terminal residue" evidence="2">
    <location>
        <position position="1"/>
    </location>
</feature>
<evidence type="ECO:0000313" key="3">
    <source>
        <dbReference type="Proteomes" id="UP001219934"/>
    </source>
</evidence>
<evidence type="ECO:0000256" key="1">
    <source>
        <dbReference type="SAM" id="MobiDB-lite"/>
    </source>
</evidence>
<organism evidence="2 3">
    <name type="scientific">Pogonophryne albipinna</name>
    <dbReference type="NCBI Taxonomy" id="1090488"/>
    <lineage>
        <taxon>Eukaryota</taxon>
        <taxon>Metazoa</taxon>
        <taxon>Chordata</taxon>
        <taxon>Craniata</taxon>
        <taxon>Vertebrata</taxon>
        <taxon>Euteleostomi</taxon>
        <taxon>Actinopterygii</taxon>
        <taxon>Neopterygii</taxon>
        <taxon>Teleostei</taxon>
        <taxon>Neoteleostei</taxon>
        <taxon>Acanthomorphata</taxon>
        <taxon>Eupercaria</taxon>
        <taxon>Perciformes</taxon>
        <taxon>Notothenioidei</taxon>
        <taxon>Pogonophryne</taxon>
    </lineage>
</organism>
<sequence>MCSLSLYNPSVTLLNNTDGDKVVVVIASRSLLGKTLSCSHGDHNKKDAVTQEGWVLSDGVNRKDRVQRHSTLPMPSSAESRTQQAVWR</sequence>
<dbReference type="Proteomes" id="UP001219934">
    <property type="component" value="Unassembled WGS sequence"/>
</dbReference>
<feature type="compositionally biased region" description="Polar residues" evidence="1">
    <location>
        <begin position="69"/>
        <end position="88"/>
    </location>
</feature>
<evidence type="ECO:0000313" key="2">
    <source>
        <dbReference type="EMBL" id="KAJ4932046.1"/>
    </source>
</evidence>
<feature type="region of interest" description="Disordered" evidence="1">
    <location>
        <begin position="60"/>
        <end position="88"/>
    </location>
</feature>
<reference evidence="2" key="1">
    <citation type="submission" date="2022-11" db="EMBL/GenBank/DDBJ databases">
        <title>Chromosome-level genome of Pogonophryne albipinna.</title>
        <authorList>
            <person name="Jo E."/>
        </authorList>
    </citation>
    <scope>NUCLEOTIDE SEQUENCE</scope>
    <source>
        <strain evidence="2">SGF0006</strain>
        <tissue evidence="2">Muscle</tissue>
    </source>
</reference>